<dbReference type="Proteomes" id="UP001497472">
    <property type="component" value="Unassembled WGS sequence"/>
</dbReference>
<evidence type="ECO:0000256" key="5">
    <source>
        <dbReference type="ARBA" id="ARBA00022723"/>
    </source>
</evidence>
<evidence type="ECO:0000256" key="3">
    <source>
        <dbReference type="ARBA" id="ARBA00005300"/>
    </source>
</evidence>
<dbReference type="InterPro" id="IPR009027">
    <property type="entry name" value="Ribosomal_bL9/RNase_H1_N"/>
</dbReference>
<keyword evidence="6 9" id="KW-0255">Endonuclease</keyword>
<dbReference type="CDD" id="cd09280">
    <property type="entry name" value="RNase_HI_eukaryote_like"/>
    <property type="match status" value="1"/>
</dbReference>
<dbReference type="GO" id="GO:0043137">
    <property type="term" value="P:DNA replication, removal of RNA primer"/>
    <property type="evidence" value="ECO:0007669"/>
    <property type="project" value="TreeGrafter"/>
</dbReference>
<evidence type="ECO:0000256" key="8">
    <source>
        <dbReference type="ARBA" id="ARBA00022842"/>
    </source>
</evidence>
<evidence type="ECO:0000256" key="9">
    <source>
        <dbReference type="PIRNR" id="PIRNR036852"/>
    </source>
</evidence>
<dbReference type="InterPro" id="IPR037056">
    <property type="entry name" value="RNase_H1_N_sf"/>
</dbReference>
<keyword evidence="13" id="KW-1185">Reference proteome</keyword>
<dbReference type="AlphaFoldDB" id="A0AAV1JI51"/>
<dbReference type="GO" id="GO:0004523">
    <property type="term" value="F:RNA-DNA hybrid ribonuclease activity"/>
    <property type="evidence" value="ECO:0007669"/>
    <property type="project" value="UniProtKB-UniRule"/>
</dbReference>
<evidence type="ECO:0000256" key="2">
    <source>
        <dbReference type="ARBA" id="ARBA00004065"/>
    </source>
</evidence>
<dbReference type="SUPFAM" id="SSF53098">
    <property type="entry name" value="Ribonuclease H-like"/>
    <property type="match status" value="1"/>
</dbReference>
<organism evidence="12 13">
    <name type="scientific">Leptosia nina</name>
    <dbReference type="NCBI Taxonomy" id="320188"/>
    <lineage>
        <taxon>Eukaryota</taxon>
        <taxon>Metazoa</taxon>
        <taxon>Ecdysozoa</taxon>
        <taxon>Arthropoda</taxon>
        <taxon>Hexapoda</taxon>
        <taxon>Insecta</taxon>
        <taxon>Pterygota</taxon>
        <taxon>Neoptera</taxon>
        <taxon>Endopterygota</taxon>
        <taxon>Lepidoptera</taxon>
        <taxon>Glossata</taxon>
        <taxon>Ditrysia</taxon>
        <taxon>Papilionoidea</taxon>
        <taxon>Pieridae</taxon>
        <taxon>Pierinae</taxon>
        <taxon>Leptosia</taxon>
    </lineage>
</organism>
<comment type="similarity">
    <text evidence="3 9">Belongs to the RNase H family.</text>
</comment>
<evidence type="ECO:0000256" key="6">
    <source>
        <dbReference type="ARBA" id="ARBA00022759"/>
    </source>
</evidence>
<reference evidence="12 13" key="1">
    <citation type="submission" date="2023-11" db="EMBL/GenBank/DDBJ databases">
        <authorList>
            <person name="Okamura Y."/>
        </authorList>
    </citation>
    <scope>NUCLEOTIDE SEQUENCE [LARGE SCALE GENOMIC DNA]</scope>
</reference>
<keyword evidence="4 9" id="KW-0540">Nuclease</keyword>
<comment type="cofactor">
    <cofactor evidence="1 9">
        <name>Mg(2+)</name>
        <dbReference type="ChEBI" id="CHEBI:18420"/>
    </cofactor>
</comment>
<dbReference type="PIRSF" id="PIRSF036852">
    <property type="entry name" value="Ribonuclease_H1_euk"/>
    <property type="match status" value="1"/>
</dbReference>
<feature type="compositionally biased region" description="Polar residues" evidence="10">
    <location>
        <begin position="58"/>
        <end position="92"/>
    </location>
</feature>
<dbReference type="InterPro" id="IPR012337">
    <property type="entry name" value="RNaseH-like_sf"/>
</dbReference>
<feature type="domain" description="RNase H type-1" evidence="11">
    <location>
        <begin position="171"/>
        <end position="317"/>
    </location>
</feature>
<dbReference type="Gene3D" id="3.40.970.10">
    <property type="entry name" value="Ribonuclease H1, N-terminal domain"/>
    <property type="match status" value="1"/>
</dbReference>
<dbReference type="InterPro" id="IPR017067">
    <property type="entry name" value="RNase_H1_euk"/>
</dbReference>
<dbReference type="PANTHER" id="PTHR10642:SF31">
    <property type="entry name" value="RIBONUCLEASE H1"/>
    <property type="match status" value="1"/>
</dbReference>
<dbReference type="Gene3D" id="3.30.420.10">
    <property type="entry name" value="Ribonuclease H-like superfamily/Ribonuclease H"/>
    <property type="match status" value="1"/>
</dbReference>
<comment type="caution">
    <text evidence="12">The sequence shown here is derived from an EMBL/GenBank/DDBJ whole genome shotgun (WGS) entry which is preliminary data.</text>
</comment>
<dbReference type="SUPFAM" id="SSF55658">
    <property type="entry name" value="L9 N-domain-like"/>
    <property type="match status" value="1"/>
</dbReference>
<dbReference type="PANTHER" id="PTHR10642">
    <property type="entry name" value="RIBONUCLEASE H1"/>
    <property type="match status" value="1"/>
</dbReference>
<evidence type="ECO:0000256" key="1">
    <source>
        <dbReference type="ARBA" id="ARBA00001946"/>
    </source>
</evidence>
<dbReference type="InterPro" id="IPR050092">
    <property type="entry name" value="RNase_H"/>
</dbReference>
<accession>A0AAV1JI51</accession>
<evidence type="ECO:0000313" key="13">
    <source>
        <dbReference type="Proteomes" id="UP001497472"/>
    </source>
</evidence>
<feature type="region of interest" description="Disordered" evidence="10">
    <location>
        <begin position="55"/>
        <end position="112"/>
    </location>
</feature>
<dbReference type="Pfam" id="PF01693">
    <property type="entry name" value="Cauli_VI"/>
    <property type="match status" value="1"/>
</dbReference>
<comment type="catalytic activity">
    <reaction evidence="9">
        <text>Endonucleolytic cleavage to 5'-phosphomonoester.</text>
        <dbReference type="EC" id="3.1.26.4"/>
    </reaction>
</comment>
<keyword evidence="7 9" id="KW-0378">Hydrolase</keyword>
<dbReference type="InterPro" id="IPR036397">
    <property type="entry name" value="RNaseH_sf"/>
</dbReference>
<dbReference type="InterPro" id="IPR011320">
    <property type="entry name" value="RNase_H1_N"/>
</dbReference>
<keyword evidence="8 9" id="KW-0460">Magnesium</keyword>
<evidence type="ECO:0000256" key="7">
    <source>
        <dbReference type="ARBA" id="ARBA00022801"/>
    </source>
</evidence>
<evidence type="ECO:0000256" key="4">
    <source>
        <dbReference type="ARBA" id="ARBA00022722"/>
    </source>
</evidence>
<dbReference type="FunFam" id="3.40.970.10:FF:000002">
    <property type="entry name" value="Ribonuclease H"/>
    <property type="match status" value="1"/>
</dbReference>
<keyword evidence="5 9" id="KW-0479">Metal-binding</keyword>
<dbReference type="Pfam" id="PF00075">
    <property type="entry name" value="RNase_H"/>
    <property type="match status" value="1"/>
</dbReference>
<dbReference type="EC" id="3.1.26.4" evidence="9"/>
<evidence type="ECO:0000256" key="10">
    <source>
        <dbReference type="SAM" id="MobiDB-lite"/>
    </source>
</evidence>
<name>A0AAV1JI51_9NEOP</name>
<dbReference type="EMBL" id="CAVLEF010000010">
    <property type="protein sequence ID" value="CAK1548604.1"/>
    <property type="molecule type" value="Genomic_DNA"/>
</dbReference>
<dbReference type="FunFam" id="3.30.420.10:FF:000097">
    <property type="entry name" value="Ribonuclease H1"/>
    <property type="match status" value="1"/>
</dbReference>
<evidence type="ECO:0000313" key="12">
    <source>
        <dbReference type="EMBL" id="CAK1548604.1"/>
    </source>
</evidence>
<proteinExistence type="inferred from homology"/>
<dbReference type="PROSITE" id="PS50879">
    <property type="entry name" value="RNASE_H_1"/>
    <property type="match status" value="1"/>
</dbReference>
<evidence type="ECO:0000259" key="11">
    <source>
        <dbReference type="PROSITE" id="PS50879"/>
    </source>
</evidence>
<dbReference type="GO" id="GO:0000287">
    <property type="term" value="F:magnesium ion binding"/>
    <property type="evidence" value="ECO:0007669"/>
    <property type="project" value="UniProtKB-UniRule"/>
</dbReference>
<protein>
    <recommendedName>
        <fullName evidence="9">Ribonuclease H1</fullName>
        <shortName evidence="9">RNase H1</shortName>
        <ecNumber evidence="9">3.1.26.4</ecNumber>
    </recommendedName>
</protein>
<sequence length="322" mass="35244">MPFYAVAKGRTSGIFMNWGDCEAQVKGFSGAKYKKFNTVVEAQDYIAAGGITKKIPSQKDQSSNNEFALANNTGNNNLKRTYSSSAKSKNNQPPVPAKKSKEKRRKDSSDSIDDDLGLSSIVVKQLDDIEARLKGVTKNVDNIVKKNTKVVGRKTQLIDQQDIPQGFQTDHEGYVQVYTDGACSANGRSGARAGLGVYWGEGSSLNISEPVSGRATNNCGEIQAASKAIQQAIDNGINRLAINTDSKFLINSATKWMSGWKRNGWKLKSGEPVKNEVDFKQLDRVLNKIDVKWIYVEAHRGIHGNERADQLAKAGASKYGFT</sequence>
<dbReference type="GO" id="GO:0003676">
    <property type="term" value="F:nucleic acid binding"/>
    <property type="evidence" value="ECO:0007669"/>
    <property type="project" value="UniProtKB-UniRule"/>
</dbReference>
<comment type="function">
    <text evidence="2 9">Endonuclease that specifically degrades the RNA of RNA-DNA hybrids.</text>
</comment>
<gene>
    <name evidence="12" type="ORF">LNINA_LOCUS7971</name>
</gene>
<dbReference type="InterPro" id="IPR002156">
    <property type="entry name" value="RNaseH_domain"/>
</dbReference>